<evidence type="ECO:0000256" key="1">
    <source>
        <dbReference type="ARBA" id="ARBA00022490"/>
    </source>
</evidence>
<name>A0A1M7Y6L3_9BACT</name>
<dbReference type="Proteomes" id="UP000184603">
    <property type="component" value="Unassembled WGS sequence"/>
</dbReference>
<evidence type="ECO:0000313" key="8">
    <source>
        <dbReference type="Proteomes" id="UP000184603"/>
    </source>
</evidence>
<comment type="similarity">
    <text evidence="6">Belongs to the HSP33 family.</text>
</comment>
<dbReference type="STRING" id="1121416.SAMN02745220_02208"/>
<dbReference type="GO" id="GO:0044183">
    <property type="term" value="F:protein folding chaperone"/>
    <property type="evidence" value="ECO:0007669"/>
    <property type="project" value="TreeGrafter"/>
</dbReference>
<dbReference type="InterPro" id="IPR016153">
    <property type="entry name" value="Heat_shock_Hsp33_N"/>
</dbReference>
<dbReference type="Pfam" id="PF01430">
    <property type="entry name" value="HSP33"/>
    <property type="match status" value="1"/>
</dbReference>
<dbReference type="SUPFAM" id="SSF64397">
    <property type="entry name" value="Hsp33 domain"/>
    <property type="match status" value="1"/>
</dbReference>
<dbReference type="GO" id="GO:0051082">
    <property type="term" value="F:unfolded protein binding"/>
    <property type="evidence" value="ECO:0007669"/>
    <property type="project" value="UniProtKB-UniRule"/>
</dbReference>
<keyword evidence="5 6" id="KW-0676">Redox-active center</keyword>
<evidence type="ECO:0000256" key="4">
    <source>
        <dbReference type="ARBA" id="ARBA00023186"/>
    </source>
</evidence>
<dbReference type="PANTHER" id="PTHR30111">
    <property type="entry name" value="33 KDA CHAPERONIN"/>
    <property type="match status" value="1"/>
</dbReference>
<keyword evidence="4 6" id="KW-0143">Chaperone</keyword>
<dbReference type="HAMAP" id="MF_00117">
    <property type="entry name" value="HslO"/>
    <property type="match status" value="1"/>
</dbReference>
<evidence type="ECO:0000256" key="6">
    <source>
        <dbReference type="HAMAP-Rule" id="MF_00117"/>
    </source>
</evidence>
<proteinExistence type="inferred from homology"/>
<evidence type="ECO:0000313" key="7">
    <source>
        <dbReference type="EMBL" id="SHO48231.1"/>
    </source>
</evidence>
<gene>
    <name evidence="6" type="primary">hslO</name>
    <name evidence="7" type="ORF">SAMN02745220_02208</name>
</gene>
<dbReference type="SUPFAM" id="SSF118352">
    <property type="entry name" value="HSP33 redox switch-like"/>
    <property type="match status" value="1"/>
</dbReference>
<keyword evidence="3 6" id="KW-1015">Disulfide bond</keyword>
<sequence length="294" mass="32125">MTDILHRIIADDGRLFGLACNTTDLVKEACRKHDVGPTAAAALGRALTGSALLAALMKDGQHLQLKFEGSGPLGKIITEAGYDGWTRGYVANPQADVELKNGCIDVAAGLGRAGFLTVTKDIGVKHKYQGMIQLYTSEIGEDIAYYLLESEQTPSVVALSVHLQPDGTISAAGGYLIQALPPVDENILVNLETRVQTLPRFSEQLISGRSPADILADLFADIPYHTTASNKLYYQCSCSRDKMEKAVFSLGNEELRYLLEHEGGADVQCEFCRDSYRFNREDLEKLLAMGKQQH</sequence>
<evidence type="ECO:0000256" key="2">
    <source>
        <dbReference type="ARBA" id="ARBA00022833"/>
    </source>
</evidence>
<dbReference type="InterPro" id="IPR000397">
    <property type="entry name" value="Heat_shock_Hsp33"/>
</dbReference>
<dbReference type="InterPro" id="IPR016154">
    <property type="entry name" value="Heat_shock_Hsp33_C"/>
</dbReference>
<protein>
    <recommendedName>
        <fullName evidence="6">33 kDa chaperonin</fullName>
    </recommendedName>
    <alternativeName>
        <fullName evidence="6">Heat shock protein 33 homolog</fullName>
        <shortName evidence="6">HSP33</shortName>
    </alternativeName>
</protein>
<dbReference type="AlphaFoldDB" id="A0A1M7Y6L3"/>
<feature type="disulfide bond" description="Redox-active" evidence="6">
    <location>
        <begin position="236"/>
        <end position="238"/>
    </location>
</feature>
<dbReference type="OrthoDB" id="9793753at2"/>
<reference evidence="7 8" key="1">
    <citation type="submission" date="2016-12" db="EMBL/GenBank/DDBJ databases">
        <authorList>
            <person name="Song W.-J."/>
            <person name="Kurnit D.M."/>
        </authorList>
    </citation>
    <scope>NUCLEOTIDE SEQUENCE [LARGE SCALE GENOMIC DNA]</scope>
    <source>
        <strain evidence="7 8">DSM 18488</strain>
    </source>
</reference>
<feature type="disulfide bond" description="Redox-active" evidence="6">
    <location>
        <begin position="269"/>
        <end position="272"/>
    </location>
</feature>
<keyword evidence="1 6" id="KW-0963">Cytoplasm</keyword>
<comment type="PTM">
    <text evidence="6">Under oxidizing conditions two disulfide bonds are formed involving the reactive cysteines. Under reducing conditions zinc is bound to the reactive cysteines and the protein is inactive.</text>
</comment>
<evidence type="ECO:0000256" key="3">
    <source>
        <dbReference type="ARBA" id="ARBA00023157"/>
    </source>
</evidence>
<organism evidence="7 8">
    <name type="scientific">Desulfopila aestuarii DSM 18488</name>
    <dbReference type="NCBI Taxonomy" id="1121416"/>
    <lineage>
        <taxon>Bacteria</taxon>
        <taxon>Pseudomonadati</taxon>
        <taxon>Thermodesulfobacteriota</taxon>
        <taxon>Desulfobulbia</taxon>
        <taxon>Desulfobulbales</taxon>
        <taxon>Desulfocapsaceae</taxon>
        <taxon>Desulfopila</taxon>
    </lineage>
</organism>
<evidence type="ECO:0000256" key="5">
    <source>
        <dbReference type="ARBA" id="ARBA00023284"/>
    </source>
</evidence>
<dbReference type="PANTHER" id="PTHR30111:SF1">
    <property type="entry name" value="33 KDA CHAPERONIN"/>
    <property type="match status" value="1"/>
</dbReference>
<dbReference type="CDD" id="cd00498">
    <property type="entry name" value="Hsp33"/>
    <property type="match status" value="1"/>
</dbReference>
<keyword evidence="8" id="KW-1185">Reference proteome</keyword>
<keyword evidence="2 6" id="KW-0862">Zinc</keyword>
<dbReference type="Gene3D" id="3.55.30.10">
    <property type="entry name" value="Hsp33 domain"/>
    <property type="match status" value="1"/>
</dbReference>
<dbReference type="RefSeq" id="WP_073613504.1">
    <property type="nucleotide sequence ID" value="NZ_FRFE01000009.1"/>
</dbReference>
<dbReference type="NCBIfam" id="NF001033">
    <property type="entry name" value="PRK00114.1"/>
    <property type="match status" value="1"/>
</dbReference>
<accession>A0A1M7Y6L3</accession>
<dbReference type="GO" id="GO:0005737">
    <property type="term" value="C:cytoplasm"/>
    <property type="evidence" value="ECO:0007669"/>
    <property type="project" value="UniProtKB-SubCell"/>
</dbReference>
<comment type="subcellular location">
    <subcellularLocation>
        <location evidence="6">Cytoplasm</location>
    </subcellularLocation>
</comment>
<comment type="function">
    <text evidence="6">Redox regulated molecular chaperone. Protects both thermally unfolding and oxidatively damaged proteins from irreversible aggregation. Plays an important role in the bacterial defense system toward oxidative stress.</text>
</comment>
<dbReference type="EMBL" id="FRFE01000009">
    <property type="protein sequence ID" value="SHO48231.1"/>
    <property type="molecule type" value="Genomic_DNA"/>
</dbReference>
<dbReference type="Gene3D" id="3.90.1280.10">
    <property type="entry name" value="HSP33 redox switch-like"/>
    <property type="match status" value="1"/>
</dbReference>
<dbReference type="GO" id="GO:0042026">
    <property type="term" value="P:protein refolding"/>
    <property type="evidence" value="ECO:0007669"/>
    <property type="project" value="TreeGrafter"/>
</dbReference>
<dbReference type="PIRSF" id="PIRSF005261">
    <property type="entry name" value="Heat_shock_Hsp33"/>
    <property type="match status" value="1"/>
</dbReference>